<dbReference type="AlphaFoldDB" id="W2RMI6"/>
<dbReference type="RefSeq" id="XP_008720461.1">
    <property type="nucleotide sequence ID" value="XM_008722239.1"/>
</dbReference>
<dbReference type="VEuPathDB" id="FungiDB:HMPREF1541_07916"/>
<protein>
    <submittedName>
        <fullName evidence="2">Uncharacterized protein</fullName>
    </submittedName>
</protein>
<sequence length="374" mass="41522">MADPSNQQAHLTGLVQAAAQVAQDDRQRANRLDNIQVDAPMAEGGFSPQTSPGSPAPVRTPGQKPKKKSARPTNAEMMRDLELAPEHFLALQDEGKAFMFDPTHPERRNIIGDRRAGGESAAARERLWGCIETFLTGGAGDKYFSRAAARGPPGSPVRTRFWPEDAHKIMQHMRPFMRRFVNNEKQRLYVHESRSERVQRTEQQGQSPEQQRQTVEQLGQLPPFSSIITAPPIDPAITSTGYIPSLTATTGDTTATVGLEDLGELPPPVQIMINIMRHDSAGFLTRVIPRFTVDPNACTTLAALHDCIKRKFEEPETAEKQPDLANVRLEKCEFKVLLPEGLVPVNGDTDWMVALLSCENTEWMDSQVRVLVMV</sequence>
<accession>W2RMI6</accession>
<dbReference type="eggNOG" id="ENOG502SNDH">
    <property type="taxonomic scope" value="Eukaryota"/>
</dbReference>
<keyword evidence="3" id="KW-1185">Reference proteome</keyword>
<proteinExistence type="predicted"/>
<feature type="region of interest" description="Disordered" evidence="1">
    <location>
        <begin position="191"/>
        <end position="215"/>
    </location>
</feature>
<dbReference type="HOGENOM" id="CLU_026795_1_0_1"/>
<feature type="compositionally biased region" description="Low complexity" evidence="1">
    <location>
        <begin position="201"/>
        <end position="214"/>
    </location>
</feature>
<dbReference type="Proteomes" id="UP000030752">
    <property type="component" value="Unassembled WGS sequence"/>
</dbReference>
<dbReference type="OrthoDB" id="5373017at2759"/>
<name>W2RMI6_CYPE1</name>
<evidence type="ECO:0000313" key="2">
    <source>
        <dbReference type="EMBL" id="ETN36929.1"/>
    </source>
</evidence>
<gene>
    <name evidence="2" type="ORF">HMPREF1541_07916</name>
</gene>
<organism evidence="2 3">
    <name type="scientific">Cyphellophora europaea (strain CBS 101466)</name>
    <name type="common">Phialophora europaea</name>
    <dbReference type="NCBI Taxonomy" id="1220924"/>
    <lineage>
        <taxon>Eukaryota</taxon>
        <taxon>Fungi</taxon>
        <taxon>Dikarya</taxon>
        <taxon>Ascomycota</taxon>
        <taxon>Pezizomycotina</taxon>
        <taxon>Eurotiomycetes</taxon>
        <taxon>Chaetothyriomycetidae</taxon>
        <taxon>Chaetothyriales</taxon>
        <taxon>Cyphellophoraceae</taxon>
        <taxon>Cyphellophora</taxon>
    </lineage>
</organism>
<evidence type="ECO:0000256" key="1">
    <source>
        <dbReference type="SAM" id="MobiDB-lite"/>
    </source>
</evidence>
<feature type="region of interest" description="Disordered" evidence="1">
    <location>
        <begin position="22"/>
        <end position="73"/>
    </location>
</feature>
<feature type="compositionally biased region" description="Basic and acidic residues" evidence="1">
    <location>
        <begin position="191"/>
        <end position="200"/>
    </location>
</feature>
<dbReference type="EMBL" id="KB822724">
    <property type="protein sequence ID" value="ETN36929.1"/>
    <property type="molecule type" value="Genomic_DNA"/>
</dbReference>
<dbReference type="InParanoid" id="W2RMI6"/>
<reference evidence="2 3" key="1">
    <citation type="submission" date="2013-03" db="EMBL/GenBank/DDBJ databases">
        <title>The Genome Sequence of Phialophora europaea CBS 101466.</title>
        <authorList>
            <consortium name="The Broad Institute Genomics Platform"/>
            <person name="Cuomo C."/>
            <person name="de Hoog S."/>
            <person name="Gorbushina A."/>
            <person name="Walker B."/>
            <person name="Young S.K."/>
            <person name="Zeng Q."/>
            <person name="Gargeya S."/>
            <person name="Fitzgerald M."/>
            <person name="Haas B."/>
            <person name="Abouelleil A."/>
            <person name="Allen A.W."/>
            <person name="Alvarado L."/>
            <person name="Arachchi H.M."/>
            <person name="Berlin A.M."/>
            <person name="Chapman S.B."/>
            <person name="Gainer-Dewar J."/>
            <person name="Goldberg J."/>
            <person name="Griggs A."/>
            <person name="Gujja S."/>
            <person name="Hansen M."/>
            <person name="Howarth C."/>
            <person name="Imamovic A."/>
            <person name="Ireland A."/>
            <person name="Larimer J."/>
            <person name="McCowan C."/>
            <person name="Murphy C."/>
            <person name="Pearson M."/>
            <person name="Poon T.W."/>
            <person name="Priest M."/>
            <person name="Roberts A."/>
            <person name="Saif S."/>
            <person name="Shea T."/>
            <person name="Sisk P."/>
            <person name="Sykes S."/>
            <person name="Wortman J."/>
            <person name="Nusbaum C."/>
            <person name="Birren B."/>
        </authorList>
    </citation>
    <scope>NUCLEOTIDE SEQUENCE [LARGE SCALE GENOMIC DNA]</scope>
    <source>
        <strain evidence="2 3">CBS 101466</strain>
    </source>
</reference>
<evidence type="ECO:0000313" key="3">
    <source>
        <dbReference type="Proteomes" id="UP000030752"/>
    </source>
</evidence>
<dbReference type="STRING" id="1220924.W2RMI6"/>
<dbReference type="GeneID" id="19975255"/>